<accession>A0A7C0WS10</accession>
<dbReference type="EMBL" id="DQZW01000163">
    <property type="protein sequence ID" value="HDL89949.1"/>
    <property type="molecule type" value="Genomic_DNA"/>
</dbReference>
<dbReference type="Proteomes" id="UP000886355">
    <property type="component" value="Unassembled WGS sequence"/>
</dbReference>
<evidence type="ECO:0000313" key="2">
    <source>
        <dbReference type="EMBL" id="HDL89949.1"/>
    </source>
</evidence>
<protein>
    <submittedName>
        <fullName evidence="2">DUF262 domain-containing protein</fullName>
    </submittedName>
</protein>
<organism evidence="2">
    <name type="scientific">Thermodesulforhabdus norvegica</name>
    <dbReference type="NCBI Taxonomy" id="39841"/>
    <lineage>
        <taxon>Bacteria</taxon>
        <taxon>Pseudomonadati</taxon>
        <taxon>Thermodesulfobacteriota</taxon>
        <taxon>Syntrophobacteria</taxon>
        <taxon>Syntrophobacterales</taxon>
        <taxon>Thermodesulforhabdaceae</taxon>
        <taxon>Thermodesulforhabdus</taxon>
    </lineage>
</organism>
<gene>
    <name evidence="2" type="ORF">ENG14_03500</name>
</gene>
<dbReference type="InterPro" id="IPR004919">
    <property type="entry name" value="GmrSD_N"/>
</dbReference>
<evidence type="ECO:0000259" key="1">
    <source>
        <dbReference type="Pfam" id="PF03235"/>
    </source>
</evidence>
<dbReference type="PANTHER" id="PTHR37292:SF2">
    <property type="entry name" value="DUF262 DOMAIN-CONTAINING PROTEIN"/>
    <property type="match status" value="1"/>
</dbReference>
<sequence>MSSSKTENAGRSPSWSANDFLEQYEKLGIPHFQRGLVWGPNPVSLLLESLFYETPCGIIILWEPDNPVGWGKPLGNQDKPKYYIIDGQQRIRSICGVLTGLKETAALENGEESADEGDDNTVWCINLTRIPEPELKASFGDETRYPLFCRIRNPYDPKARLKKNFLPISSFLDNKEDEIAKHIKDHHGEGALAKLQEAKIKERVQRIRDKELFHVIILKEDLKEGSKKNTYSDMISLYNRINSGGMRVEAEEKAFATLVSFDPTNWTKRTNDWIRNLFKMIHGKCIDRNEYLKRQKERAFGFKLFIRTLIQVFTYHTGYSIGSNAFSFDLVNKPFFAKCFMVPDNQNKTESLFNLTDRILLYVWECLREELYCDDLRMLPETSSLWPVFQLLIRFPRLMDDGIKEQGRMIVAALVLRLYLRSYESQKDIMQLITEINKCQTLDECLQKMNQELAIETLREERVNEQIEKSRSLQSRYTLILYWLLRKRCASDFSYKNVSAMNRKRMFQLENAQEYREEVKLKEKYEPQKQHIIPYSNLKKVYPELFGKTRVGNHDANDIGNITYISSVLNSDQTGIGATLIDLHYDPPENLEAHILGGSAYHEIEESYQRIRSAIKDDKDQDSDAKKEKYTSFYKSRREKIAEAFINWLEELELPKEVKIDGDRIEAAKRLFNPTIEDMIREMVYPDVVEDALYELVNKVPLAHKNKKYKAGEFMQFSVQNRKRCKCFEMYLYRECIEIEGYKERLAPFRKLQEKVPPSLMKKPSLIELITGGGDEKETAEIIKKVPGCRD</sequence>
<dbReference type="Pfam" id="PF03235">
    <property type="entry name" value="GmrSD_N"/>
    <property type="match status" value="1"/>
</dbReference>
<comment type="caution">
    <text evidence="2">The sequence shown here is derived from an EMBL/GenBank/DDBJ whole genome shotgun (WGS) entry which is preliminary data.</text>
</comment>
<reference evidence="2" key="1">
    <citation type="journal article" date="2020" name="mSystems">
        <title>Genome- and Community-Level Interaction Insights into Carbon Utilization and Element Cycling Functions of Hydrothermarchaeota in Hydrothermal Sediment.</title>
        <authorList>
            <person name="Zhou Z."/>
            <person name="Liu Y."/>
            <person name="Xu W."/>
            <person name="Pan J."/>
            <person name="Luo Z.H."/>
            <person name="Li M."/>
        </authorList>
    </citation>
    <scope>NUCLEOTIDE SEQUENCE [LARGE SCALE GENOMIC DNA]</scope>
    <source>
        <strain evidence="2">HyVt-19</strain>
    </source>
</reference>
<dbReference type="PANTHER" id="PTHR37292">
    <property type="entry name" value="VNG6097C"/>
    <property type="match status" value="1"/>
</dbReference>
<dbReference type="AlphaFoldDB" id="A0A7C0WS10"/>
<name>A0A7C0WS10_9BACT</name>
<proteinExistence type="predicted"/>
<feature type="domain" description="GmrSD restriction endonucleases N-terminal" evidence="1">
    <location>
        <begin position="19"/>
        <end position="256"/>
    </location>
</feature>